<evidence type="ECO:0000313" key="2">
    <source>
        <dbReference type="EMBL" id="PDW04161.1"/>
    </source>
</evidence>
<reference evidence="3" key="1">
    <citation type="submission" date="2017-08" db="EMBL/GenBank/DDBJ databases">
        <authorList>
            <person name="Grouzdev D.S."/>
            <person name="Gaisin V.A."/>
            <person name="Rysina M.S."/>
            <person name="Gorlenko V.M."/>
        </authorList>
    </citation>
    <scope>NUCLEOTIDE SEQUENCE [LARGE SCALE GENOMIC DNA]</scope>
    <source>
        <strain evidence="3">Kir15-3F</strain>
    </source>
</reference>
<dbReference type="AlphaFoldDB" id="A0A2A6RMN1"/>
<accession>A0A2A6RMN1</accession>
<evidence type="ECO:0000313" key="3">
    <source>
        <dbReference type="Proteomes" id="UP000220527"/>
    </source>
</evidence>
<dbReference type="PANTHER" id="PTHR36558">
    <property type="entry name" value="GLR1098 PROTEIN"/>
    <property type="match status" value="1"/>
</dbReference>
<dbReference type="InterPro" id="IPR012296">
    <property type="entry name" value="Nuclease_put_TT1808"/>
</dbReference>
<dbReference type="InterPro" id="IPR011335">
    <property type="entry name" value="Restrct_endonuc-II-like"/>
</dbReference>
<dbReference type="PANTHER" id="PTHR36558:SF1">
    <property type="entry name" value="RESTRICTION ENDONUCLEASE DOMAIN-CONTAINING PROTEIN-RELATED"/>
    <property type="match status" value="1"/>
</dbReference>
<dbReference type="EMBL" id="NQWI01000014">
    <property type="protein sequence ID" value="PDW04161.1"/>
    <property type="molecule type" value="Genomic_DNA"/>
</dbReference>
<gene>
    <name evidence="2" type="ORF">CJ255_04850</name>
</gene>
<dbReference type="SUPFAM" id="SSF52980">
    <property type="entry name" value="Restriction endonuclease-like"/>
    <property type="match status" value="1"/>
</dbReference>
<proteinExistence type="predicted"/>
<dbReference type="Pfam" id="PF05685">
    <property type="entry name" value="Uma2"/>
    <property type="match status" value="1"/>
</dbReference>
<dbReference type="CDD" id="cd06260">
    <property type="entry name" value="DUF820-like"/>
    <property type="match status" value="1"/>
</dbReference>
<protein>
    <recommendedName>
        <fullName evidence="1">Putative restriction endonuclease domain-containing protein</fullName>
    </recommendedName>
</protein>
<organism evidence="2 3">
    <name type="scientific">Candidatus Viridilinea mediisalina</name>
    <dbReference type="NCBI Taxonomy" id="2024553"/>
    <lineage>
        <taxon>Bacteria</taxon>
        <taxon>Bacillati</taxon>
        <taxon>Chloroflexota</taxon>
        <taxon>Chloroflexia</taxon>
        <taxon>Chloroflexales</taxon>
        <taxon>Chloroflexineae</taxon>
        <taxon>Oscillochloridaceae</taxon>
        <taxon>Candidatus Viridilinea</taxon>
    </lineage>
</organism>
<dbReference type="InterPro" id="IPR008538">
    <property type="entry name" value="Uma2"/>
</dbReference>
<feature type="domain" description="Putative restriction endonuclease" evidence="1">
    <location>
        <begin position="12"/>
        <end position="163"/>
    </location>
</feature>
<name>A0A2A6RMN1_9CHLR</name>
<keyword evidence="3" id="KW-1185">Reference proteome</keyword>
<sequence>MTAQPKTYLTEAEYLEREQESVIKHEYYAGEIFAMSGASEAHNLIASNITAILHNQIRGRGCRIYPSDMRIKVEKTGLYTYPDITVVCGTSEFTDMMKRDTLINPTVIIEILSPSTERYDRGVKFQNYRTIASLKEYILVAQNTYHIERYVRSETQTWMLNEAVGIEASIMLASIQCVLVLADTYEMVDMPPESPSDDRAVVAAG</sequence>
<dbReference type="OrthoDB" id="151907at2"/>
<dbReference type="RefSeq" id="WP_097642966.1">
    <property type="nucleotide sequence ID" value="NZ_NQWI01000014.1"/>
</dbReference>
<evidence type="ECO:0000259" key="1">
    <source>
        <dbReference type="Pfam" id="PF05685"/>
    </source>
</evidence>
<comment type="caution">
    <text evidence="2">The sequence shown here is derived from an EMBL/GenBank/DDBJ whole genome shotgun (WGS) entry which is preliminary data.</text>
</comment>
<dbReference type="Gene3D" id="3.90.1570.10">
    <property type="entry name" value="tt1808, chain A"/>
    <property type="match status" value="1"/>
</dbReference>
<dbReference type="Proteomes" id="UP000220527">
    <property type="component" value="Unassembled WGS sequence"/>
</dbReference>